<feature type="compositionally biased region" description="Polar residues" evidence="1">
    <location>
        <begin position="223"/>
        <end position="232"/>
    </location>
</feature>
<dbReference type="AlphaFoldDB" id="A0A5C7I1V1"/>
<feature type="region of interest" description="Disordered" evidence="1">
    <location>
        <begin position="444"/>
        <end position="470"/>
    </location>
</feature>
<feature type="compositionally biased region" description="Basic and acidic residues" evidence="1">
    <location>
        <begin position="394"/>
        <end position="404"/>
    </location>
</feature>
<dbReference type="PANTHER" id="PTHR33472">
    <property type="entry name" value="OS01G0106600 PROTEIN"/>
    <property type="match status" value="1"/>
</dbReference>
<feature type="compositionally biased region" description="Low complexity" evidence="1">
    <location>
        <begin position="80"/>
        <end position="102"/>
    </location>
</feature>
<feature type="compositionally biased region" description="Basic and acidic residues" evidence="1">
    <location>
        <begin position="283"/>
        <end position="294"/>
    </location>
</feature>
<protein>
    <submittedName>
        <fullName evidence="2">Uncharacterized protein</fullName>
    </submittedName>
</protein>
<feature type="compositionally biased region" description="Basic and acidic residues" evidence="1">
    <location>
        <begin position="305"/>
        <end position="316"/>
    </location>
</feature>
<evidence type="ECO:0000313" key="2">
    <source>
        <dbReference type="EMBL" id="TXG63074.1"/>
    </source>
</evidence>
<accession>A0A5C7I1V1</accession>
<feature type="compositionally biased region" description="Pro residues" evidence="1">
    <location>
        <begin position="32"/>
        <end position="50"/>
    </location>
</feature>
<organism evidence="2 3">
    <name type="scientific">Acer yangbiense</name>
    <dbReference type="NCBI Taxonomy" id="1000413"/>
    <lineage>
        <taxon>Eukaryota</taxon>
        <taxon>Viridiplantae</taxon>
        <taxon>Streptophyta</taxon>
        <taxon>Embryophyta</taxon>
        <taxon>Tracheophyta</taxon>
        <taxon>Spermatophyta</taxon>
        <taxon>Magnoliopsida</taxon>
        <taxon>eudicotyledons</taxon>
        <taxon>Gunneridae</taxon>
        <taxon>Pentapetalae</taxon>
        <taxon>rosids</taxon>
        <taxon>malvids</taxon>
        <taxon>Sapindales</taxon>
        <taxon>Sapindaceae</taxon>
        <taxon>Hippocastanoideae</taxon>
        <taxon>Acereae</taxon>
        <taxon>Acer</taxon>
    </lineage>
</organism>
<feature type="compositionally biased region" description="Basic and acidic residues" evidence="1">
    <location>
        <begin position="327"/>
        <end position="336"/>
    </location>
</feature>
<feature type="compositionally biased region" description="Pro residues" evidence="1">
    <location>
        <begin position="233"/>
        <end position="246"/>
    </location>
</feature>
<reference evidence="3" key="1">
    <citation type="journal article" date="2019" name="Gigascience">
        <title>De novo genome assembly of the endangered Acer yangbiense, a plant species with extremely small populations endemic to Yunnan Province, China.</title>
        <authorList>
            <person name="Yang J."/>
            <person name="Wariss H.M."/>
            <person name="Tao L."/>
            <person name="Zhang R."/>
            <person name="Yun Q."/>
            <person name="Hollingsworth P."/>
            <person name="Dao Z."/>
            <person name="Luo G."/>
            <person name="Guo H."/>
            <person name="Ma Y."/>
            <person name="Sun W."/>
        </authorList>
    </citation>
    <scope>NUCLEOTIDE SEQUENCE [LARGE SCALE GENOMIC DNA]</scope>
    <source>
        <strain evidence="3">cv. Malutang</strain>
    </source>
</reference>
<proteinExistence type="predicted"/>
<sequence>MASQQQPAARPWFRLASLAGRPPPQASTTPTPEQPAPQPRPPVVVRPPFRPMAQAQSQESGTGVSSVPTSPIRRTSVPNSPVQKSSPTSTTTTTATSPVKPQFSAPSASLPTSPIRKPDPFTASVPISPPKPAPAPYSASVTTSPTKPAPYTASVVTTSPTKPAPYTASVVTTSPPKPAPTTATFSLPNFQNMMRSNATTVTSTNRDPSPKHSPRIIRPAVQTPVQSPKQNPTAPPPSPLSLPPPQLRSRAEIEHRIPTEPEPKGVLVQKTIEKPKSWLRGSSEPRKDYEETHHRPGIAHHQGKHDHVPKDGDQAKNKKNSPHYKKFSSDSDHEGGGLRVITIAGDNKGAFMEVIKSPMKANNNPRTLGNTKTESVDGTGWRSFLSNSSSSSGEEGKSKTKDKSGLSGKSTVSPQMGNAFMNSNVQGVNNSIVYNSSCSHHDPGVHLAFSRKPSGHGFHIKDNGHAHDQS</sequence>
<dbReference type="PANTHER" id="PTHR33472:SF1">
    <property type="entry name" value="EXTENSIN-RELATED"/>
    <property type="match status" value="1"/>
</dbReference>
<comment type="caution">
    <text evidence="2">The sequence shown here is derived from an EMBL/GenBank/DDBJ whole genome shotgun (WGS) entry which is preliminary data.</text>
</comment>
<feature type="compositionally biased region" description="Basic and acidic residues" evidence="1">
    <location>
        <begin position="249"/>
        <end position="263"/>
    </location>
</feature>
<feature type="compositionally biased region" description="Polar residues" evidence="1">
    <location>
        <begin position="185"/>
        <end position="207"/>
    </location>
</feature>
<feature type="compositionally biased region" description="Low complexity" evidence="1">
    <location>
        <begin position="169"/>
        <end position="184"/>
    </location>
</feature>
<feature type="region of interest" description="Disordered" evidence="1">
    <location>
        <begin position="1"/>
        <end position="341"/>
    </location>
</feature>
<name>A0A5C7I1V1_9ROSI</name>
<gene>
    <name evidence="2" type="ORF">EZV62_010068</name>
</gene>
<evidence type="ECO:0000313" key="3">
    <source>
        <dbReference type="Proteomes" id="UP000323000"/>
    </source>
</evidence>
<dbReference type="Proteomes" id="UP000323000">
    <property type="component" value="Chromosome 4"/>
</dbReference>
<feature type="compositionally biased region" description="Polar residues" evidence="1">
    <location>
        <begin position="360"/>
        <end position="373"/>
    </location>
</feature>
<dbReference type="EMBL" id="VAHF01000004">
    <property type="protein sequence ID" value="TXG63074.1"/>
    <property type="molecule type" value="Genomic_DNA"/>
</dbReference>
<evidence type="ECO:0000256" key="1">
    <source>
        <dbReference type="SAM" id="MobiDB-lite"/>
    </source>
</evidence>
<feature type="compositionally biased region" description="Basic residues" evidence="1">
    <location>
        <begin position="317"/>
        <end position="326"/>
    </location>
</feature>
<feature type="region of interest" description="Disordered" evidence="1">
    <location>
        <begin position="355"/>
        <end position="423"/>
    </location>
</feature>
<keyword evidence="3" id="KW-1185">Reference proteome</keyword>
<feature type="compositionally biased region" description="Polar residues" evidence="1">
    <location>
        <begin position="54"/>
        <end position="79"/>
    </location>
</feature>
<feature type="compositionally biased region" description="Polar residues" evidence="1">
    <location>
        <begin position="407"/>
        <end position="423"/>
    </location>
</feature>
<dbReference type="OrthoDB" id="1939627at2759"/>
<feature type="compositionally biased region" description="Basic and acidic residues" evidence="1">
    <location>
        <begin position="459"/>
        <end position="470"/>
    </location>
</feature>
<feature type="compositionally biased region" description="Basic residues" evidence="1">
    <location>
        <begin position="295"/>
        <end position="304"/>
    </location>
</feature>
<feature type="compositionally biased region" description="Low complexity" evidence="1">
    <location>
        <begin position="380"/>
        <end position="393"/>
    </location>
</feature>